<name>A0A9W3S696_BACTU</name>
<sequence>MKIVAILTVFGVIGLWGGNISSFEDEAIQQKQTEIKYMFNDPGTS</sequence>
<proteinExistence type="predicted"/>
<organism evidence="1 2">
    <name type="scientific">Bacillus thuringiensis</name>
    <dbReference type="NCBI Taxonomy" id="1428"/>
    <lineage>
        <taxon>Bacteria</taxon>
        <taxon>Bacillati</taxon>
        <taxon>Bacillota</taxon>
        <taxon>Bacilli</taxon>
        <taxon>Bacillales</taxon>
        <taxon>Bacillaceae</taxon>
        <taxon>Bacillus</taxon>
        <taxon>Bacillus cereus group</taxon>
    </lineage>
</organism>
<dbReference type="AlphaFoldDB" id="A0A9W3S696"/>
<dbReference type="EMBL" id="CP015350">
    <property type="protein sequence ID" value="ANS45815.1"/>
    <property type="molecule type" value="Genomic_DNA"/>
</dbReference>
<protein>
    <submittedName>
        <fullName evidence="1">Uncharacterized protein</fullName>
    </submittedName>
</protein>
<dbReference type="Proteomes" id="UP000092743">
    <property type="component" value="Chromosome"/>
</dbReference>
<accession>A0A9W3S696</accession>
<gene>
    <name evidence="1" type="ORF">BT246_03770</name>
</gene>
<reference evidence="1 2" key="1">
    <citation type="submission" date="2016-04" db="EMBL/GenBank/DDBJ databases">
        <title>High quality genome of the nematocidal Bacillus thuringiensis MYBT18246.</title>
        <authorList>
            <person name="Hollensteiner J."/>
            <person name="Poehlein A."/>
            <person name="Sproeer C."/>
            <person name="Bunk B."/>
            <person name="Rosenstiel P."/>
            <person name="Schulenburg H."/>
            <person name="Liesegang H."/>
        </authorList>
    </citation>
    <scope>NUCLEOTIDE SEQUENCE [LARGE SCALE GENOMIC DNA]</scope>
    <source>
        <strain evidence="1 2">MYBT18246</strain>
    </source>
</reference>
<evidence type="ECO:0000313" key="1">
    <source>
        <dbReference type="EMBL" id="ANS45815.1"/>
    </source>
</evidence>
<evidence type="ECO:0000313" key="2">
    <source>
        <dbReference type="Proteomes" id="UP000092743"/>
    </source>
</evidence>